<dbReference type="Proteomes" id="UP000185612">
    <property type="component" value="Unassembled WGS sequence"/>
</dbReference>
<feature type="transmembrane region" description="Helical" evidence="2">
    <location>
        <begin position="55"/>
        <end position="77"/>
    </location>
</feature>
<dbReference type="AlphaFoldDB" id="A0A1Q5PYZ0"/>
<feature type="transmembrane region" description="Helical" evidence="2">
    <location>
        <begin position="83"/>
        <end position="108"/>
    </location>
</feature>
<name>A0A1Q5PYZ0_9ACTO</name>
<reference evidence="5" key="1">
    <citation type="submission" date="2016-12" db="EMBL/GenBank/DDBJ databases">
        <authorList>
            <person name="Meng X."/>
        </authorList>
    </citation>
    <scope>NUCLEOTIDE SEQUENCE [LARGE SCALE GENOMIC DNA]</scope>
    <source>
        <strain evidence="5">DSM 20732</strain>
    </source>
</reference>
<keyword evidence="2" id="KW-0812">Transmembrane</keyword>
<dbReference type="InParanoid" id="A0A1Q5PYZ0"/>
<dbReference type="Pfam" id="PF11181">
    <property type="entry name" value="YflT"/>
    <property type="match status" value="1"/>
</dbReference>
<evidence type="ECO:0000313" key="5">
    <source>
        <dbReference type="Proteomes" id="UP000185612"/>
    </source>
</evidence>
<evidence type="ECO:0000313" key="4">
    <source>
        <dbReference type="EMBL" id="OKL52853.1"/>
    </source>
</evidence>
<keyword evidence="5" id="KW-1185">Reference proteome</keyword>
<protein>
    <recommendedName>
        <fullName evidence="3">General stress protein 17M-like domain-containing protein</fullName>
    </recommendedName>
</protein>
<dbReference type="InterPro" id="IPR025889">
    <property type="entry name" value="GSP17M-like_dom"/>
</dbReference>
<proteinExistence type="predicted"/>
<evidence type="ECO:0000256" key="2">
    <source>
        <dbReference type="SAM" id="Phobius"/>
    </source>
</evidence>
<feature type="compositionally biased region" description="Acidic residues" evidence="1">
    <location>
        <begin position="254"/>
        <end position="265"/>
    </location>
</feature>
<evidence type="ECO:0000256" key="1">
    <source>
        <dbReference type="SAM" id="MobiDB-lite"/>
    </source>
</evidence>
<organism evidence="4 5">
    <name type="scientific">Buchananella hordeovulneris</name>
    <dbReference type="NCBI Taxonomy" id="52770"/>
    <lineage>
        <taxon>Bacteria</taxon>
        <taxon>Bacillati</taxon>
        <taxon>Actinomycetota</taxon>
        <taxon>Actinomycetes</taxon>
        <taxon>Actinomycetales</taxon>
        <taxon>Actinomycetaceae</taxon>
        <taxon>Buchananella</taxon>
    </lineage>
</organism>
<accession>A0A1Q5PYZ0</accession>
<keyword evidence="2" id="KW-1133">Transmembrane helix</keyword>
<gene>
    <name evidence="4" type="ORF">BSZ40_01815</name>
</gene>
<comment type="caution">
    <text evidence="4">The sequence shown here is derived from an EMBL/GenBank/DDBJ whole genome shotgun (WGS) entry which is preliminary data.</text>
</comment>
<sequence>MPHGTVVASFRNYRDAQAAVDKLADAGFPVETTTIVGSDLHIVERITGRLTLSKVVASSLMQGAWFGMLIGLFYVLFAAPESAVPILLGGVAMGAAFGLAAGVIPYLLSGGERDFSSAKQVVASRYDVLATTEVGRVRSLLAGARGAISMTDAPIGQPGPTVASSAGAAGVAAAGGHAADGPTQFGSRADEEPKFGVRLSPEQLAAHLAAQKARMASATDPKQGEQSPAGVKADALVAEQGSSEQAAKAQETGERDEDDPFVPRS</sequence>
<feature type="domain" description="General stress protein 17M-like" evidence="3">
    <location>
        <begin position="6"/>
        <end position="94"/>
    </location>
</feature>
<feature type="region of interest" description="Disordered" evidence="1">
    <location>
        <begin position="208"/>
        <end position="265"/>
    </location>
</feature>
<dbReference type="STRING" id="52770.BSZ40_01815"/>
<dbReference type="EMBL" id="MQVS01000001">
    <property type="protein sequence ID" value="OKL52853.1"/>
    <property type="molecule type" value="Genomic_DNA"/>
</dbReference>
<keyword evidence="2" id="KW-0472">Membrane</keyword>
<evidence type="ECO:0000259" key="3">
    <source>
        <dbReference type="Pfam" id="PF11181"/>
    </source>
</evidence>